<dbReference type="Proteomes" id="UP001162030">
    <property type="component" value="Chromosome"/>
</dbReference>
<proteinExistence type="predicted"/>
<accession>A0ABM9I1L6</accession>
<evidence type="ECO:0000313" key="1">
    <source>
        <dbReference type="EMBL" id="CAI8830599.1"/>
    </source>
</evidence>
<dbReference type="EMBL" id="OX458333">
    <property type="protein sequence ID" value="CAI8830599.1"/>
    <property type="molecule type" value="Genomic_DNA"/>
</dbReference>
<gene>
    <name evidence="1" type="ORF">MSZNOR_2136</name>
</gene>
<sequence length="68" mass="7320">MDALCGTIGRYEGVKGRVGKAVYGGNYLALFSKKPGFYDCAQNSGFSGPIARYLRSFKMGESILFAPS</sequence>
<protein>
    <submittedName>
        <fullName evidence="1">Uncharacterized protein</fullName>
    </submittedName>
</protein>
<reference evidence="1 2" key="1">
    <citation type="submission" date="2023-03" db="EMBL/GenBank/DDBJ databases">
        <authorList>
            <person name="Pearce D."/>
        </authorList>
    </citation>
    <scope>NUCLEOTIDE SEQUENCE [LARGE SCALE GENOMIC DNA]</scope>
    <source>
        <strain evidence="1">Msz</strain>
    </source>
</reference>
<evidence type="ECO:0000313" key="2">
    <source>
        <dbReference type="Proteomes" id="UP001162030"/>
    </source>
</evidence>
<name>A0ABM9I1L6_9GAMM</name>
<organism evidence="1 2">
    <name type="scientific">Methylocaldum szegediense</name>
    <dbReference type="NCBI Taxonomy" id="73780"/>
    <lineage>
        <taxon>Bacteria</taxon>
        <taxon>Pseudomonadati</taxon>
        <taxon>Pseudomonadota</taxon>
        <taxon>Gammaproteobacteria</taxon>
        <taxon>Methylococcales</taxon>
        <taxon>Methylococcaceae</taxon>
        <taxon>Methylocaldum</taxon>
    </lineage>
</organism>
<keyword evidence="2" id="KW-1185">Reference proteome</keyword>